<organism>
    <name type="scientific">Serpula lacrymans var. lacrymans (strain S7.9)</name>
    <name type="common">Dry rot fungus</name>
    <dbReference type="NCBI Taxonomy" id="578457"/>
    <lineage>
        <taxon>Eukaryota</taxon>
        <taxon>Fungi</taxon>
        <taxon>Dikarya</taxon>
        <taxon>Basidiomycota</taxon>
        <taxon>Agaricomycotina</taxon>
        <taxon>Agaricomycetes</taxon>
        <taxon>Agaricomycetidae</taxon>
        <taxon>Boletales</taxon>
        <taxon>Coniophorineae</taxon>
        <taxon>Serpulaceae</taxon>
        <taxon>Serpula</taxon>
    </lineage>
</organism>
<dbReference type="EMBL" id="GL945428">
    <property type="protein sequence ID" value="EGO31161.1"/>
    <property type="molecule type" value="Genomic_DNA"/>
</dbReference>
<dbReference type="OrthoDB" id="206848at2759"/>
<protein>
    <recommendedName>
        <fullName evidence="6">Lipase-like C-terminal domain-containing protein</fullName>
    </recommendedName>
</protein>
<dbReference type="GO" id="GO:0016787">
    <property type="term" value="F:hydrolase activity"/>
    <property type="evidence" value="ECO:0007669"/>
    <property type="project" value="UniProtKB-KW"/>
</dbReference>
<dbReference type="RefSeq" id="XP_007313045.1">
    <property type="nucleotide sequence ID" value="XM_007312983.1"/>
</dbReference>
<gene>
    <name evidence="7" type="ORF">SERLADRAFT_364902</name>
</gene>
<reference evidence="7" key="1">
    <citation type="submission" date="2011-04" db="EMBL/GenBank/DDBJ databases">
        <title>Evolution of plant cell wall degrading machinery underlies the functional diversity of forest fungi.</title>
        <authorList>
            <consortium name="US DOE Joint Genome Institute (JGI-PGF)"/>
            <person name="Eastwood D.C."/>
            <person name="Floudas D."/>
            <person name="Binder M."/>
            <person name="Majcherczyk A."/>
            <person name="Schneider P."/>
            <person name="Aerts A."/>
            <person name="Asiegbu F.O."/>
            <person name="Baker S.E."/>
            <person name="Barry K."/>
            <person name="Bendiksby M."/>
            <person name="Blumentritt M."/>
            <person name="Coutinho P.M."/>
            <person name="Cullen D."/>
            <person name="Cullen D."/>
            <person name="Gathman A."/>
            <person name="Goodell B."/>
            <person name="Henrissat B."/>
            <person name="Ihrmark K."/>
            <person name="Kauserud H."/>
            <person name="Kohler A."/>
            <person name="LaButti K."/>
            <person name="Lapidus A."/>
            <person name="Lavin J.L."/>
            <person name="Lee Y.-H."/>
            <person name="Lindquist E."/>
            <person name="Lilly W."/>
            <person name="Lucas S."/>
            <person name="Morin E."/>
            <person name="Murat C."/>
            <person name="Oguiza J.A."/>
            <person name="Park J."/>
            <person name="Pisabarro A.G."/>
            <person name="Riley R."/>
            <person name="Rosling A."/>
            <person name="Salamov A."/>
            <person name="Schmidt O."/>
            <person name="Schmutz J."/>
            <person name="Skrede I."/>
            <person name="Stenlid J."/>
            <person name="Wiebenga A."/>
            <person name="Xie X."/>
            <person name="Kues U."/>
            <person name="Hibbett D.S."/>
            <person name="Hoffmeister D."/>
            <person name="Hogberg N."/>
            <person name="Martin F."/>
            <person name="Grigoriev I.V."/>
            <person name="Watkinson S.C."/>
        </authorList>
    </citation>
    <scope>NUCLEOTIDE SEQUENCE</scope>
    <source>
        <strain evidence="7">S7.9</strain>
    </source>
</reference>
<dbReference type="GO" id="GO:0005576">
    <property type="term" value="C:extracellular region"/>
    <property type="evidence" value="ECO:0007669"/>
    <property type="project" value="UniProtKB-SubCell"/>
</dbReference>
<comment type="subcellular location">
    <subcellularLocation>
        <location evidence="1">Secreted</location>
    </subcellularLocation>
</comment>
<dbReference type="HOGENOM" id="CLU_019900_0_0_1"/>
<dbReference type="GeneID" id="18810077"/>
<sequence length="399" mass="44880">MPGAVDHKSPCEVGVPRPQDEPIPVVIVDGFLGGTGALLWGNFEHYLNIGHEDSGLKKRRTIFVRCVLQTRQASRVTFTKTLFWKSVGPVSSLHDRACELFYALCGGTVDYGEQHALEHGHSRYGRTNQEGLYPEWSTGRPLHFLGHSMGGPTIVKLQWLMHTGFFGTHVHPDMVLSVTAISSPLRGTQLVYILGERIDAAPAVRPLSLGTALSKIVHIISFFSPPTHSPFDFHSESRKLSYRETSWKSFWKQLKKSDWAESRDAAPFDVTFEAADEREAVFEGIPNKNSFYRAYAAEMVNLQVLKSFVVDNNLEDWKGTRRLFAVLDIFSPLYLSSRFMASFDFSSLQPQPSFMSQVATSHDGCDDLESGVLNYVDTTQWRRRHVKGSHCPEYGMSTN</sequence>
<keyword evidence="5" id="KW-0443">Lipid metabolism</keyword>
<evidence type="ECO:0000256" key="2">
    <source>
        <dbReference type="ARBA" id="ARBA00022525"/>
    </source>
</evidence>
<dbReference type="PANTHER" id="PTHR34043:SF3">
    <property type="entry name" value="ALPHA_BETA-HYDROLASES SUPERFAMILY PROTEIN"/>
    <property type="match status" value="1"/>
</dbReference>
<dbReference type="InterPro" id="IPR029058">
    <property type="entry name" value="AB_hydrolase_fold"/>
</dbReference>
<dbReference type="Pfam" id="PF24708">
    <property type="entry name" value="Lip_C"/>
    <property type="match status" value="1"/>
</dbReference>
<evidence type="ECO:0000256" key="4">
    <source>
        <dbReference type="ARBA" id="ARBA00022801"/>
    </source>
</evidence>
<name>F8NF41_SERL9</name>
<dbReference type="PANTHER" id="PTHR34043">
    <property type="entry name" value="ALPHA/BETA-HYDROLASES SUPERFAMILY PROTEIN"/>
    <property type="match status" value="1"/>
</dbReference>
<keyword evidence="3" id="KW-0732">Signal</keyword>
<dbReference type="SUPFAM" id="SSF53474">
    <property type="entry name" value="alpha/beta-Hydrolases"/>
    <property type="match status" value="1"/>
</dbReference>
<dbReference type="AlphaFoldDB" id="F8NF41"/>
<evidence type="ECO:0000313" key="7">
    <source>
        <dbReference type="EMBL" id="EGO31161.1"/>
    </source>
</evidence>
<feature type="domain" description="Lipase-like C-terminal" evidence="6">
    <location>
        <begin position="85"/>
        <end position="299"/>
    </location>
</feature>
<evidence type="ECO:0000256" key="5">
    <source>
        <dbReference type="ARBA" id="ARBA00023098"/>
    </source>
</evidence>
<keyword evidence="4" id="KW-0378">Hydrolase</keyword>
<dbReference type="Proteomes" id="UP000008064">
    <property type="component" value="Unassembled WGS sequence"/>
</dbReference>
<keyword evidence="2" id="KW-0964">Secreted</keyword>
<dbReference type="InterPro" id="IPR056304">
    <property type="entry name" value="Lip-like_C"/>
</dbReference>
<dbReference type="KEGG" id="sla:SERLADRAFT_364902"/>
<accession>F8NF41</accession>
<dbReference type="GO" id="GO:0006629">
    <property type="term" value="P:lipid metabolic process"/>
    <property type="evidence" value="ECO:0007669"/>
    <property type="project" value="UniProtKB-KW"/>
</dbReference>
<dbReference type="Gene3D" id="3.40.50.1820">
    <property type="entry name" value="alpha/beta hydrolase"/>
    <property type="match status" value="1"/>
</dbReference>
<evidence type="ECO:0000259" key="6">
    <source>
        <dbReference type="Pfam" id="PF24708"/>
    </source>
</evidence>
<evidence type="ECO:0000256" key="1">
    <source>
        <dbReference type="ARBA" id="ARBA00004613"/>
    </source>
</evidence>
<evidence type="ECO:0000256" key="3">
    <source>
        <dbReference type="ARBA" id="ARBA00022729"/>
    </source>
</evidence>
<proteinExistence type="predicted"/>